<gene>
    <name evidence="1" type="ORF">SAMN05444168_6508</name>
</gene>
<dbReference type="RefSeq" id="WP_074268328.1">
    <property type="nucleotide sequence ID" value="NZ_FSRM01000002.1"/>
</dbReference>
<sequence>MFANLAKRLSALFVHTQEQQRDTYLASSADFVDLEHRMHVVETSHHPFTLYSSSTPQEWKA</sequence>
<evidence type="ECO:0000313" key="2">
    <source>
        <dbReference type="Proteomes" id="UP000184693"/>
    </source>
</evidence>
<dbReference type="OrthoDB" id="9109446at2"/>
<proteinExistence type="predicted"/>
<dbReference type="InterPro" id="IPR021946">
    <property type="entry name" value="DUF3563"/>
</dbReference>
<dbReference type="Pfam" id="PF12086">
    <property type="entry name" value="DUF3563"/>
    <property type="match status" value="1"/>
</dbReference>
<reference evidence="1 2" key="1">
    <citation type="submission" date="2016-11" db="EMBL/GenBank/DDBJ databases">
        <authorList>
            <person name="Jaros S."/>
            <person name="Januszkiewicz K."/>
            <person name="Wedrychowicz H."/>
        </authorList>
    </citation>
    <scope>NUCLEOTIDE SEQUENCE [LARGE SCALE GENOMIC DNA]</scope>
    <source>
        <strain evidence="1 2">GAS86</strain>
    </source>
</reference>
<accession>A0A1N6K9K8</accession>
<evidence type="ECO:0000313" key="1">
    <source>
        <dbReference type="EMBL" id="SIO53274.1"/>
    </source>
</evidence>
<organism evidence="1 2">
    <name type="scientific">Paraburkholderia phenazinium</name>
    <dbReference type="NCBI Taxonomy" id="60549"/>
    <lineage>
        <taxon>Bacteria</taxon>
        <taxon>Pseudomonadati</taxon>
        <taxon>Pseudomonadota</taxon>
        <taxon>Betaproteobacteria</taxon>
        <taxon>Burkholderiales</taxon>
        <taxon>Burkholderiaceae</taxon>
        <taxon>Paraburkholderia</taxon>
    </lineage>
</organism>
<dbReference type="EMBL" id="FSRM01000002">
    <property type="protein sequence ID" value="SIO53274.1"/>
    <property type="molecule type" value="Genomic_DNA"/>
</dbReference>
<name>A0A1N6K9K8_9BURK</name>
<dbReference type="AlphaFoldDB" id="A0A1N6K9K8"/>
<dbReference type="Proteomes" id="UP000184693">
    <property type="component" value="Unassembled WGS sequence"/>
</dbReference>
<protein>
    <submittedName>
        <fullName evidence="1">Uncharacterized protein</fullName>
    </submittedName>
</protein>